<evidence type="ECO:0000256" key="5">
    <source>
        <dbReference type="ARBA" id="ARBA00023172"/>
    </source>
</evidence>
<dbReference type="InterPro" id="IPR050090">
    <property type="entry name" value="Tyrosine_recombinase_XerCD"/>
</dbReference>
<gene>
    <name evidence="7" type="ORF">EDD78_11081</name>
</gene>
<feature type="domain" description="Tyr recombinase" evidence="6">
    <location>
        <begin position="303"/>
        <end position="492"/>
    </location>
</feature>
<evidence type="ECO:0000256" key="1">
    <source>
        <dbReference type="ARBA" id="ARBA00003283"/>
    </source>
</evidence>
<dbReference type="GO" id="GO:0003677">
    <property type="term" value="F:DNA binding"/>
    <property type="evidence" value="ECO:0007669"/>
    <property type="project" value="UniProtKB-KW"/>
</dbReference>
<evidence type="ECO:0000313" key="8">
    <source>
        <dbReference type="Proteomes" id="UP000294682"/>
    </source>
</evidence>
<keyword evidence="4" id="KW-0238">DNA-binding</keyword>
<dbReference type="Pfam" id="PF00589">
    <property type="entry name" value="Phage_integrase"/>
    <property type="match status" value="1"/>
</dbReference>
<comment type="caution">
    <text evidence="7">The sequence shown here is derived from an EMBL/GenBank/DDBJ whole genome shotgun (WGS) entry which is preliminary data.</text>
</comment>
<evidence type="ECO:0000256" key="2">
    <source>
        <dbReference type="ARBA" id="ARBA00008857"/>
    </source>
</evidence>
<dbReference type="GO" id="GO:0015074">
    <property type="term" value="P:DNA integration"/>
    <property type="evidence" value="ECO:0007669"/>
    <property type="project" value="UniProtKB-KW"/>
</dbReference>
<organism evidence="7 8">
    <name type="scientific">Harryflintia acetispora</name>
    <dbReference type="NCBI Taxonomy" id="1849041"/>
    <lineage>
        <taxon>Bacteria</taxon>
        <taxon>Bacillati</taxon>
        <taxon>Bacillota</taxon>
        <taxon>Clostridia</taxon>
        <taxon>Eubacteriales</taxon>
        <taxon>Oscillospiraceae</taxon>
        <taxon>Harryflintia</taxon>
    </lineage>
</organism>
<sequence length="494" mass="56980">MVNWVHGRDGAKRRPVPGRARSLWERQGKFSRSKPFFARAALHPCHPHPQPIKTTYMPKYEKWGSINMAEIKNRIASSLNLSVKRSSLLPSYVPMHVTREYRLCYTHYKPARRSKKGVSYIDFMSMLRRQQLFEFESQFSYIGRRFRIISAPAKEELTNTRVVVPDPEGIEELLEDGKYNYVSSSVPVQLQDLPSKDVSFSEWSALWLETYKRGRVRPNTYHVTYRNIVFNHLNRHFEDTPVRDITPLDIQNALMTEAQIYSDSTMRKVKAVVYAIFDRAVDNGICQSNPVRNIPTPPGLPCRPKRVYSKREAQTLIDFAKTHPKGASIITLLKTGMRRGELVALMWKDIDFRGGIIHISRAAADVHDKVLIGPPKTKTSVRAIPFDSELKRILASLPQTSPFVFPNRYGEINSPNNWSRRTYRPFMEAFARRHPNVPILNPHELRHTYGTLLRDRGVDIYSIQKVLGHADISMTSQIYVHNNEKTLKKALGLK</sequence>
<evidence type="ECO:0000256" key="4">
    <source>
        <dbReference type="ARBA" id="ARBA00023125"/>
    </source>
</evidence>
<dbReference type="EMBL" id="SLUK01000010">
    <property type="protein sequence ID" value="TCL42455.1"/>
    <property type="molecule type" value="Genomic_DNA"/>
</dbReference>
<dbReference type="PANTHER" id="PTHR30349">
    <property type="entry name" value="PHAGE INTEGRASE-RELATED"/>
    <property type="match status" value="1"/>
</dbReference>
<dbReference type="CDD" id="cd01189">
    <property type="entry name" value="INT_ICEBs1_C_like"/>
    <property type="match status" value="1"/>
</dbReference>
<proteinExistence type="inferred from homology"/>
<dbReference type="Gene3D" id="1.10.443.10">
    <property type="entry name" value="Intergrase catalytic core"/>
    <property type="match status" value="1"/>
</dbReference>
<dbReference type="Pfam" id="PF14659">
    <property type="entry name" value="Phage_int_SAM_3"/>
    <property type="match status" value="1"/>
</dbReference>
<dbReference type="Gene3D" id="1.10.150.130">
    <property type="match status" value="1"/>
</dbReference>
<dbReference type="InterPro" id="IPR010998">
    <property type="entry name" value="Integrase_recombinase_N"/>
</dbReference>
<dbReference type="SUPFAM" id="SSF56349">
    <property type="entry name" value="DNA breaking-rejoining enzymes"/>
    <property type="match status" value="1"/>
</dbReference>
<evidence type="ECO:0000256" key="3">
    <source>
        <dbReference type="ARBA" id="ARBA00022908"/>
    </source>
</evidence>
<keyword evidence="5" id="KW-0233">DNA recombination</keyword>
<dbReference type="PANTHER" id="PTHR30349:SF64">
    <property type="entry name" value="PROPHAGE INTEGRASE INTD-RELATED"/>
    <property type="match status" value="1"/>
</dbReference>
<name>A0A9X8UI50_9FIRM</name>
<dbReference type="InterPro" id="IPR011010">
    <property type="entry name" value="DNA_brk_join_enz"/>
</dbReference>
<protein>
    <submittedName>
        <fullName evidence="7">Site-specific recombinase XerD</fullName>
    </submittedName>
</protein>
<dbReference type="InterPro" id="IPR004107">
    <property type="entry name" value="Integrase_SAM-like_N"/>
</dbReference>
<dbReference type="AlphaFoldDB" id="A0A9X8UI50"/>
<keyword evidence="3" id="KW-0229">DNA integration</keyword>
<comment type="function">
    <text evidence="1">Site-specific tyrosine recombinase, which acts by catalyzing the cutting and rejoining of the recombining DNA molecules.</text>
</comment>
<dbReference type="InterPro" id="IPR002104">
    <property type="entry name" value="Integrase_catalytic"/>
</dbReference>
<dbReference type="InterPro" id="IPR013762">
    <property type="entry name" value="Integrase-like_cat_sf"/>
</dbReference>
<evidence type="ECO:0000259" key="6">
    <source>
        <dbReference type="PROSITE" id="PS51898"/>
    </source>
</evidence>
<reference evidence="7 8" key="1">
    <citation type="submission" date="2019-03" db="EMBL/GenBank/DDBJ databases">
        <title>Genomic Encyclopedia of Type Strains, Phase IV (KMG-IV): sequencing the most valuable type-strain genomes for metagenomic binning, comparative biology and taxonomic classification.</title>
        <authorList>
            <person name="Goeker M."/>
        </authorList>
    </citation>
    <scope>NUCLEOTIDE SEQUENCE [LARGE SCALE GENOMIC DNA]</scope>
    <source>
        <strain evidence="7 8">DSM 100433</strain>
    </source>
</reference>
<dbReference type="PROSITE" id="PS51898">
    <property type="entry name" value="TYR_RECOMBINASE"/>
    <property type="match status" value="1"/>
</dbReference>
<dbReference type="Proteomes" id="UP000294682">
    <property type="component" value="Unassembled WGS sequence"/>
</dbReference>
<dbReference type="GO" id="GO:0006310">
    <property type="term" value="P:DNA recombination"/>
    <property type="evidence" value="ECO:0007669"/>
    <property type="project" value="UniProtKB-KW"/>
</dbReference>
<comment type="similarity">
    <text evidence="2">Belongs to the 'phage' integrase family.</text>
</comment>
<evidence type="ECO:0000313" key="7">
    <source>
        <dbReference type="EMBL" id="TCL42455.1"/>
    </source>
</evidence>
<keyword evidence="8" id="KW-1185">Reference proteome</keyword>
<accession>A0A9X8UI50</accession>